<reference evidence="2" key="1">
    <citation type="submission" date="2016-05" db="EMBL/GenBank/DDBJ databases">
        <title>Microbial consortia oxidize butane by reversing methanogenesis.</title>
        <authorList>
            <person name="Laso-Perez R."/>
            <person name="Richter M."/>
            <person name="Wegener G."/>
            <person name="Musat F."/>
        </authorList>
    </citation>
    <scope>NUCLEOTIDE SEQUENCE [LARGE SCALE GENOMIC DNA]</scope>
    <source>
        <strain evidence="2">BOX1</strain>
    </source>
</reference>
<dbReference type="EMBL" id="LYOR01000001">
    <property type="protein sequence ID" value="OFV67070.1"/>
    <property type="molecule type" value="Genomic_DNA"/>
</dbReference>
<evidence type="ECO:0000313" key="3">
    <source>
        <dbReference type="Proteomes" id="UP000185779"/>
    </source>
</evidence>
<name>A0A1F2P6X5_9EURY</name>
<proteinExistence type="predicted"/>
<evidence type="ECO:0000313" key="2">
    <source>
        <dbReference type="EMBL" id="OFV67070.1"/>
    </source>
</evidence>
<sequence length="49" mass="5736">MNRRIQKRISKENYLFFIKIYFSAFALIHPLDGRVCDNGMSLAKIGFLV</sequence>
<dbReference type="AlphaFoldDB" id="A0A1F2P6X5"/>
<gene>
    <name evidence="2" type="ORF">SBU_000363</name>
</gene>
<keyword evidence="1" id="KW-0812">Transmembrane</keyword>
<feature type="transmembrane region" description="Helical" evidence="1">
    <location>
        <begin position="12"/>
        <end position="31"/>
    </location>
</feature>
<accession>A0A1F2P6X5</accession>
<organism evidence="2 3">
    <name type="scientific">Candidatus Syntropharchaeum butanivorans</name>
    <dbReference type="NCBI Taxonomy" id="1839936"/>
    <lineage>
        <taxon>Archaea</taxon>
        <taxon>Methanobacteriati</taxon>
        <taxon>Methanobacteriota</taxon>
        <taxon>Stenosarchaea group</taxon>
        <taxon>Methanomicrobia</taxon>
        <taxon>Methanosarcinales</taxon>
        <taxon>ANME-2 cluster</taxon>
        <taxon>Candidatus Syntropharchaeum</taxon>
    </lineage>
</organism>
<keyword evidence="3" id="KW-1185">Reference proteome</keyword>
<keyword evidence="1" id="KW-1133">Transmembrane helix</keyword>
<keyword evidence="1" id="KW-0472">Membrane</keyword>
<comment type="caution">
    <text evidence="2">The sequence shown here is derived from an EMBL/GenBank/DDBJ whole genome shotgun (WGS) entry which is preliminary data.</text>
</comment>
<protein>
    <submittedName>
        <fullName evidence="2">Uncharacterized protein</fullName>
    </submittedName>
</protein>
<dbReference type="Proteomes" id="UP000185779">
    <property type="component" value="Unassembled WGS sequence"/>
</dbReference>
<evidence type="ECO:0000256" key="1">
    <source>
        <dbReference type="SAM" id="Phobius"/>
    </source>
</evidence>